<dbReference type="GO" id="GO:0000781">
    <property type="term" value="C:chromosome, telomeric region"/>
    <property type="evidence" value="ECO:0007669"/>
    <property type="project" value="GOC"/>
</dbReference>
<feature type="region of interest" description="Disordered" evidence="14">
    <location>
        <begin position="951"/>
        <end position="1018"/>
    </location>
</feature>
<dbReference type="InterPro" id="IPR028941">
    <property type="entry name" value="WHIM2_dom"/>
</dbReference>
<feature type="transmembrane region" description="Helical" evidence="15">
    <location>
        <begin position="385"/>
        <end position="403"/>
    </location>
</feature>
<dbReference type="InterPro" id="IPR004856">
    <property type="entry name" value="Glyco_trans_ALG6/ALG8"/>
</dbReference>
<keyword evidence="6" id="KW-0808">Transferase</keyword>
<dbReference type="Pfam" id="PF03155">
    <property type="entry name" value="Alg6_Alg8"/>
    <property type="match status" value="1"/>
</dbReference>
<feature type="region of interest" description="Disordered" evidence="14">
    <location>
        <begin position="1410"/>
        <end position="1446"/>
    </location>
</feature>
<keyword evidence="9 15" id="KW-1133">Transmembrane helix</keyword>
<evidence type="ECO:0000256" key="2">
    <source>
        <dbReference type="ARBA" id="ARBA00004477"/>
    </source>
</evidence>
<dbReference type="PROSITE" id="PS51136">
    <property type="entry name" value="WAC"/>
    <property type="match status" value="1"/>
</dbReference>
<feature type="transmembrane region" description="Helical" evidence="15">
    <location>
        <begin position="74"/>
        <end position="93"/>
    </location>
</feature>
<dbReference type="InterPro" id="IPR028942">
    <property type="entry name" value="WHIM1_dom"/>
</dbReference>
<keyword evidence="8" id="KW-0256">Endoplasmic reticulum</keyword>
<evidence type="ECO:0000259" key="16">
    <source>
        <dbReference type="PROSITE" id="PS51136"/>
    </source>
</evidence>
<evidence type="ECO:0000256" key="12">
    <source>
        <dbReference type="ARBA" id="ARBA00023242"/>
    </source>
</evidence>
<accession>A0AAN7CA03</accession>
<dbReference type="Proteomes" id="UP001303760">
    <property type="component" value="Unassembled WGS sequence"/>
</dbReference>
<sequence length="1532" mass="174235">MNSKSTDFEVHRNWLAITNSLPLWEWYYEKTSEWTLDYPPFFAYFEWIMSQVAKLVDPAMLKVYNLEYDSWQTIYFQRSTVIITELLLVYALQMFVDSSHGASKRAAQAAAISILLSPGLLIIDHIHFQYNGCMYGILIASLVLARKKSTLLWSGLLFAALLCMKHIYLYLAPAYFVFLLRAYCLSPKSVFRIQFLNCLKLGAGIAAIFSIAFGPFALQGQIPQILSRLFPFSRGLCHAYWAPNVWAMYSFVDRVLIILAPRIGLSVKTGALQSVTRGLVGDTSFAVLPDVTPRVCFALTLAFQTIPLLKLFFQPTWDNFIGAVTLCGYASFLFGWHVHEKAVLLVIIPFSLIALKDRRYLGAFRPLAVAGHVSLFPLLFTPAEFPIKIVYTVFWLILFLMAFDRLAPASSRARFFLFDRFSTLYITVSIPLIAYCSLVHQIVFGKSYEFLPLMFTSSYSAIGVVGSWLYKAEISALQHFSGPPQDEPPESAFDMVLFKRKPVQFLPVPEIEDEQQEVWHIPQTGEVFLTYEDYLNRMDFYKQKRFICTISGHSGLTFFDALESELAGAVEVEQAFPEALKGPILRRVQFQTVSRIDTLVDQIYDEFKNDYYPGEAVTVHILGGEKSHGVVRDKTRFGSKVLPDGTITPPFSRYFVSLDDRAGQEVMVDDSNIFRDRKVFTKAVLRSFIKKTVTREAWNGAPWLVKHDVAEKYHIDTRIPPHLRYDNKLLERKQLQLQKKASQFDPALVSPGPVSPTGFRLPELKPAPKSHKSKAQQALQAAQHAIKGKHSTFGGHEPGQFVHLPLPGNPFQFPMSFRGQVPPPVIRQPEPTPPPPPPKYPIEDLQVEPRGLVRPQLKFMCKDPPVDVAPEAKPPDSDDILMKSNLPLLETWDTLNVYCEIFKLDSFTWDDYRQAMVVHSGETRVQLFEEIHCAVLKILVSSEAEGGKVQIQLPELEEEEDEEEEQQEESTAPTPEPDPQPSGRATRSSMAKMEAERLAAEAAAAEKEMQKAEDAPKHRAEDVLRDFDWIEQLRKRDFQDGGWELIMVGLLHQLSKNERLKASCEEVLQQLVPTDIEPSRETVRQRYATLDVNLRVQALQIICMLTTETRAIRGYMEDCSETMTAYRKEKIEWQRKRKQVIEELKGLHDQRKILLPDNLPPSPPLEPAKTNGDVKMSDVEDLPANASDEVPDSDDDGPARKLRRANDRAAERKRKAEQEQERKEKAEAAAKVPKQSKQFQRVLKEIQKKEEEIAECEREIAIIDNDLREADCPRTRVLGKDRFWNRYYWFERNGMPYGGLPNSSTASAGYANGCIWVQGPDELEREGYIDMKPEYQDEYKAKFGMTVPERKKLEEGTTSVFNATQWGYYDDPEDVDKLIAWLDIRGVNELKLRKELVNYRDKIVKNMENRKKYLAPPPEKEKEDENGAASVAATASTGGNKRMSTRGRGVTTIVAPPAEPEPEPYRCMKWQNTMALDEIGHLHSQEPPPARSRKVTKKKEAALAAAKEKEVTAEPEMVVTRGKKGRQSGAGR</sequence>
<feature type="compositionally biased region" description="Basic and acidic residues" evidence="14">
    <location>
        <begin position="1204"/>
        <end position="1228"/>
    </location>
</feature>
<evidence type="ECO:0000256" key="4">
    <source>
        <dbReference type="ARBA" id="ARBA00008715"/>
    </source>
</evidence>
<evidence type="ECO:0000256" key="6">
    <source>
        <dbReference type="ARBA" id="ARBA00022679"/>
    </source>
</evidence>
<feature type="compositionally biased region" description="Basic and acidic residues" evidence="14">
    <location>
        <begin position="993"/>
        <end position="1018"/>
    </location>
</feature>
<comment type="pathway">
    <text evidence="3">Protein modification; protein glycosylation.</text>
</comment>
<dbReference type="PANTHER" id="PTHR32075">
    <property type="entry name" value="ISWI CHROMATIN-REMODELING COMPLEX SUBUNIT YPL216W-RELATED"/>
    <property type="match status" value="1"/>
</dbReference>
<dbReference type="EMBL" id="MU860117">
    <property type="protein sequence ID" value="KAK4237910.1"/>
    <property type="molecule type" value="Genomic_DNA"/>
</dbReference>
<evidence type="ECO:0000256" key="13">
    <source>
        <dbReference type="PROSITE-ProRule" id="PRU00475"/>
    </source>
</evidence>
<feature type="domain" description="WAC" evidence="16">
    <location>
        <begin position="516"/>
        <end position="626"/>
    </location>
</feature>
<evidence type="ECO:0000256" key="7">
    <source>
        <dbReference type="ARBA" id="ARBA00022692"/>
    </source>
</evidence>
<feature type="compositionally biased region" description="Low complexity" evidence="14">
    <location>
        <begin position="1427"/>
        <end position="1439"/>
    </location>
</feature>
<comment type="subcellular location">
    <subcellularLocation>
        <location evidence="2">Endoplasmic reticulum membrane</location>
        <topology evidence="2">Multi-pass membrane protein</topology>
    </subcellularLocation>
    <subcellularLocation>
        <location evidence="1 13">Nucleus</location>
    </subcellularLocation>
</comment>
<dbReference type="InterPro" id="IPR013136">
    <property type="entry name" value="WSTF_Acf1_Cbp146"/>
</dbReference>
<dbReference type="Pfam" id="PF10537">
    <property type="entry name" value="WAC_Acf1_DNA_bd"/>
    <property type="match status" value="1"/>
</dbReference>
<evidence type="ECO:0000256" key="3">
    <source>
        <dbReference type="ARBA" id="ARBA00004922"/>
    </source>
</evidence>
<keyword evidence="11 15" id="KW-0472">Membrane</keyword>
<feature type="region of interest" description="Disordered" evidence="14">
    <location>
        <begin position="1152"/>
        <end position="1234"/>
    </location>
</feature>
<evidence type="ECO:0000313" key="17">
    <source>
        <dbReference type="EMBL" id="KAK4237910.1"/>
    </source>
</evidence>
<reference evidence="17" key="2">
    <citation type="submission" date="2023-05" db="EMBL/GenBank/DDBJ databases">
        <authorList>
            <consortium name="Lawrence Berkeley National Laboratory"/>
            <person name="Steindorff A."/>
            <person name="Hensen N."/>
            <person name="Bonometti L."/>
            <person name="Westerberg I."/>
            <person name="Brannstrom I.O."/>
            <person name="Guillou S."/>
            <person name="Cros-Aarteil S."/>
            <person name="Calhoun S."/>
            <person name="Haridas S."/>
            <person name="Kuo A."/>
            <person name="Mondo S."/>
            <person name="Pangilinan J."/>
            <person name="Riley R."/>
            <person name="Labutti K."/>
            <person name="Andreopoulos B."/>
            <person name="Lipzen A."/>
            <person name="Chen C."/>
            <person name="Yanf M."/>
            <person name="Daum C."/>
            <person name="Ng V."/>
            <person name="Clum A."/>
            <person name="Ohm R."/>
            <person name="Martin F."/>
            <person name="Silar P."/>
            <person name="Natvig D."/>
            <person name="Lalanne C."/>
            <person name="Gautier V."/>
            <person name="Ament-Velasquez S.L."/>
            <person name="Kruys A."/>
            <person name="Hutchinson M.I."/>
            <person name="Powell A.J."/>
            <person name="Barry K."/>
            <person name="Miller A.N."/>
            <person name="Grigoriev I.V."/>
            <person name="Debuchy R."/>
            <person name="Gladieux P."/>
            <person name="Thoren M.H."/>
            <person name="Johannesson H."/>
        </authorList>
    </citation>
    <scope>NUCLEOTIDE SEQUENCE</scope>
    <source>
        <strain evidence="17">CBS 532.94</strain>
    </source>
</reference>
<feature type="compositionally biased region" description="Pro residues" evidence="14">
    <location>
        <begin position="824"/>
        <end position="840"/>
    </location>
</feature>
<dbReference type="GO" id="GO:0016758">
    <property type="term" value="F:hexosyltransferase activity"/>
    <property type="evidence" value="ECO:0007669"/>
    <property type="project" value="InterPro"/>
</dbReference>
<dbReference type="GO" id="GO:0005634">
    <property type="term" value="C:nucleus"/>
    <property type="evidence" value="ECO:0007669"/>
    <property type="project" value="UniProtKB-SubCell"/>
</dbReference>
<evidence type="ECO:0000256" key="10">
    <source>
        <dbReference type="ARBA" id="ARBA00023054"/>
    </source>
</evidence>
<feature type="compositionally biased region" description="Basic and acidic residues" evidence="14">
    <location>
        <begin position="1498"/>
        <end position="1512"/>
    </location>
</feature>
<feature type="transmembrane region" description="Helical" evidence="15">
    <location>
        <begin position="157"/>
        <end position="179"/>
    </location>
</feature>
<feature type="transmembrane region" description="Helical" evidence="15">
    <location>
        <begin position="295"/>
        <end position="313"/>
    </location>
</feature>
<feature type="transmembrane region" description="Helical" evidence="15">
    <location>
        <begin position="424"/>
        <end position="444"/>
    </location>
</feature>
<evidence type="ECO:0000256" key="1">
    <source>
        <dbReference type="ARBA" id="ARBA00004123"/>
    </source>
</evidence>
<dbReference type="PANTHER" id="PTHR32075:SF6">
    <property type="entry name" value="ISWI CHROMATIN-REMODELING COMPLEX SUBUNIT YPL216W-RELATED"/>
    <property type="match status" value="1"/>
</dbReference>
<gene>
    <name evidence="17" type="ORF">C8A03DRAFT_34105</name>
</gene>
<keyword evidence="10" id="KW-0175">Coiled coil</keyword>
<reference evidence="17" key="1">
    <citation type="journal article" date="2023" name="Mol. Phylogenet. Evol.">
        <title>Genome-scale phylogeny and comparative genomics of the fungal order Sordariales.</title>
        <authorList>
            <person name="Hensen N."/>
            <person name="Bonometti L."/>
            <person name="Westerberg I."/>
            <person name="Brannstrom I.O."/>
            <person name="Guillou S."/>
            <person name="Cros-Aarteil S."/>
            <person name="Calhoun S."/>
            <person name="Haridas S."/>
            <person name="Kuo A."/>
            <person name="Mondo S."/>
            <person name="Pangilinan J."/>
            <person name="Riley R."/>
            <person name="LaButti K."/>
            <person name="Andreopoulos B."/>
            <person name="Lipzen A."/>
            <person name="Chen C."/>
            <person name="Yan M."/>
            <person name="Daum C."/>
            <person name="Ng V."/>
            <person name="Clum A."/>
            <person name="Steindorff A."/>
            <person name="Ohm R.A."/>
            <person name="Martin F."/>
            <person name="Silar P."/>
            <person name="Natvig D.O."/>
            <person name="Lalanne C."/>
            <person name="Gautier V."/>
            <person name="Ament-Velasquez S.L."/>
            <person name="Kruys A."/>
            <person name="Hutchinson M.I."/>
            <person name="Powell A.J."/>
            <person name="Barry K."/>
            <person name="Miller A.N."/>
            <person name="Grigoriev I.V."/>
            <person name="Debuchy R."/>
            <person name="Gladieux P."/>
            <person name="Hiltunen Thoren M."/>
            <person name="Johannesson H."/>
        </authorList>
    </citation>
    <scope>NUCLEOTIDE SEQUENCE</scope>
    <source>
        <strain evidence="17">CBS 532.94</strain>
    </source>
</reference>
<feature type="transmembrane region" description="Helical" evidence="15">
    <location>
        <begin position="360"/>
        <end position="379"/>
    </location>
</feature>
<evidence type="ECO:0000256" key="14">
    <source>
        <dbReference type="SAM" id="MobiDB-lite"/>
    </source>
</evidence>
<evidence type="ECO:0000256" key="9">
    <source>
        <dbReference type="ARBA" id="ARBA00022989"/>
    </source>
</evidence>
<dbReference type="GO" id="GO:0000785">
    <property type="term" value="C:chromatin"/>
    <property type="evidence" value="ECO:0007669"/>
    <property type="project" value="UniProtKB-ARBA"/>
</dbReference>
<keyword evidence="7 15" id="KW-0812">Transmembrane</keyword>
<feature type="region of interest" description="Disordered" evidence="14">
    <location>
        <begin position="824"/>
        <end position="843"/>
    </location>
</feature>
<evidence type="ECO:0000256" key="8">
    <source>
        <dbReference type="ARBA" id="ARBA00022824"/>
    </source>
</evidence>
<keyword evidence="5" id="KW-0328">Glycosyltransferase</keyword>
<name>A0AAN7CA03_9PEZI</name>
<keyword evidence="12 13" id="KW-0539">Nucleus</keyword>
<dbReference type="GO" id="GO:0031509">
    <property type="term" value="P:subtelomeric heterochromatin formation"/>
    <property type="evidence" value="ECO:0007669"/>
    <property type="project" value="TreeGrafter"/>
</dbReference>
<dbReference type="GO" id="GO:0005789">
    <property type="term" value="C:endoplasmic reticulum membrane"/>
    <property type="evidence" value="ECO:0007669"/>
    <property type="project" value="UniProtKB-SubCell"/>
</dbReference>
<comment type="caution">
    <text evidence="17">The sequence shown here is derived from an EMBL/GenBank/DDBJ whole genome shotgun (WGS) entry which is preliminary data.</text>
</comment>
<feature type="compositionally biased region" description="Acidic residues" evidence="14">
    <location>
        <begin position="955"/>
        <end position="968"/>
    </location>
</feature>
<evidence type="ECO:0000256" key="11">
    <source>
        <dbReference type="ARBA" id="ARBA00023136"/>
    </source>
</evidence>
<dbReference type="InterPro" id="IPR018501">
    <property type="entry name" value="DDT_dom"/>
</dbReference>
<dbReference type="Pfam" id="PF02791">
    <property type="entry name" value="DDT"/>
    <property type="match status" value="1"/>
</dbReference>
<comment type="similarity">
    <text evidence="4">Belongs to the ALG6/ALG8 glucosyltransferase family.</text>
</comment>
<evidence type="ECO:0000256" key="5">
    <source>
        <dbReference type="ARBA" id="ARBA00022676"/>
    </source>
</evidence>
<evidence type="ECO:0000256" key="15">
    <source>
        <dbReference type="SAM" id="Phobius"/>
    </source>
</evidence>
<protein>
    <submittedName>
        <fullName evidence="17">ALG6, ALG8 glycosyltransferase family-domain-containing protein</fullName>
    </submittedName>
</protein>
<keyword evidence="18" id="KW-1185">Reference proteome</keyword>
<feature type="transmembrane region" description="Helical" evidence="15">
    <location>
        <begin position="128"/>
        <end position="145"/>
    </location>
</feature>
<dbReference type="Pfam" id="PF15613">
    <property type="entry name" value="WSD"/>
    <property type="match status" value="1"/>
</dbReference>
<evidence type="ECO:0000313" key="18">
    <source>
        <dbReference type="Proteomes" id="UP001303760"/>
    </source>
</evidence>
<organism evidence="17 18">
    <name type="scientific">Achaetomium macrosporum</name>
    <dbReference type="NCBI Taxonomy" id="79813"/>
    <lineage>
        <taxon>Eukaryota</taxon>
        <taxon>Fungi</taxon>
        <taxon>Dikarya</taxon>
        <taxon>Ascomycota</taxon>
        <taxon>Pezizomycotina</taxon>
        <taxon>Sordariomycetes</taxon>
        <taxon>Sordariomycetidae</taxon>
        <taxon>Sordariales</taxon>
        <taxon>Chaetomiaceae</taxon>
        <taxon>Achaetomium</taxon>
    </lineage>
</organism>
<proteinExistence type="inferred from homology"/>
<feature type="transmembrane region" description="Helical" evidence="15">
    <location>
        <begin position="105"/>
        <end position="122"/>
    </location>
</feature>
<feature type="region of interest" description="Disordered" evidence="14">
    <location>
        <begin position="1482"/>
        <end position="1532"/>
    </location>
</feature>
<feature type="transmembrane region" description="Helical" evidence="15">
    <location>
        <begin position="199"/>
        <end position="218"/>
    </location>
</feature>
<dbReference type="Pfam" id="PF15612">
    <property type="entry name" value="WHIM1"/>
    <property type="match status" value="1"/>
</dbReference>